<keyword evidence="18" id="KW-1185">Reference proteome</keyword>
<dbReference type="FunFam" id="3.90.550.10:FF:000131">
    <property type="entry name" value="Glycosyl transferase"/>
    <property type="match status" value="1"/>
</dbReference>
<evidence type="ECO:0000256" key="9">
    <source>
        <dbReference type="ARBA" id="ARBA00022824"/>
    </source>
</evidence>
<organism evidence="17 18">
    <name type="scientific">Nocardia aurantia</name>
    <dbReference type="NCBI Taxonomy" id="2585199"/>
    <lineage>
        <taxon>Bacteria</taxon>
        <taxon>Bacillati</taxon>
        <taxon>Actinomycetota</taxon>
        <taxon>Actinomycetes</taxon>
        <taxon>Mycobacteriales</taxon>
        <taxon>Nocardiaceae</taxon>
        <taxon>Nocardia</taxon>
    </lineage>
</organism>
<evidence type="ECO:0000256" key="4">
    <source>
        <dbReference type="ARBA" id="ARBA00006739"/>
    </source>
</evidence>
<evidence type="ECO:0000256" key="3">
    <source>
        <dbReference type="ARBA" id="ARBA00004922"/>
    </source>
</evidence>
<dbReference type="Pfam" id="PF04138">
    <property type="entry name" value="GtrA_DPMS_TM"/>
    <property type="match status" value="1"/>
</dbReference>
<evidence type="ECO:0000256" key="6">
    <source>
        <dbReference type="ARBA" id="ARBA00022676"/>
    </source>
</evidence>
<dbReference type="InterPro" id="IPR001173">
    <property type="entry name" value="Glyco_trans_2-like"/>
</dbReference>
<dbReference type="Proteomes" id="UP000431401">
    <property type="component" value="Unassembled WGS sequence"/>
</dbReference>
<dbReference type="InterPro" id="IPR007267">
    <property type="entry name" value="GtrA_DPMS_TM"/>
</dbReference>
<keyword evidence="9" id="KW-0256">Endoplasmic reticulum</keyword>
<reference evidence="17 18" key="1">
    <citation type="submission" date="2019-10" db="EMBL/GenBank/DDBJ databases">
        <title>Nocardia macrotermitis sp. nov. and Nocardia aurantia sp. nov., isolated from the gut of fungus growing-termite Macrotermes natalensis.</title>
        <authorList>
            <person name="Benndorf R."/>
            <person name="Schwitalla J."/>
            <person name="Martin K."/>
            <person name="De Beer W."/>
            <person name="Kaster A.-K."/>
            <person name="Vollmers J."/>
            <person name="Poulsen M."/>
            <person name="Beemelmanns C."/>
        </authorList>
    </citation>
    <scope>NUCLEOTIDE SEQUENCE [LARGE SCALE GENOMIC DNA]</scope>
    <source>
        <strain evidence="17 18">RB56</strain>
    </source>
</reference>
<comment type="caution">
    <text evidence="17">The sequence shown here is derived from an EMBL/GenBank/DDBJ whole genome shotgun (WGS) entry which is preliminary data.</text>
</comment>
<keyword evidence="11 14" id="KW-1133">Transmembrane helix</keyword>
<dbReference type="PANTHER" id="PTHR10859">
    <property type="entry name" value="GLYCOSYL TRANSFERASE"/>
    <property type="match status" value="1"/>
</dbReference>
<dbReference type="GO" id="GO:0000271">
    <property type="term" value="P:polysaccharide biosynthetic process"/>
    <property type="evidence" value="ECO:0007669"/>
    <property type="project" value="InterPro"/>
</dbReference>
<evidence type="ECO:0000256" key="2">
    <source>
        <dbReference type="ARBA" id="ARBA00004389"/>
    </source>
</evidence>
<dbReference type="Pfam" id="PF00535">
    <property type="entry name" value="Glycos_transf_2"/>
    <property type="match status" value="1"/>
</dbReference>
<proteinExistence type="inferred from homology"/>
<dbReference type="InterPro" id="IPR029044">
    <property type="entry name" value="Nucleotide-diphossugar_trans"/>
</dbReference>
<sequence length="406" mass="44316">MDVVIPVYNEERDLGVCVRRLHEFLRGGFPFTARITIADNASTDATLEVARLMAAELDGVRVVHLDRKGRGRALRAVWEASDAQVVAYMDVDLSTDLNALLPLVAPLVSGHSDLAIGTRLSRSSRVVRGPKRELISRCYNLILKASLRARFSDAQCGFKAMRAEVARRLLPLVEDGEWFFDTELLVLAERSGLRIHEVPVDWIDDPDSRVDIVDTARKDLLGVWRVSKGLATGALPVDELRAAIGREPLVDGVPLGMVGQLVRFGIIGVASTLAYMLLYVLLQPLAGAQAANFLSLLITAVGNTAANRAFTFGVRGSTRLVSQHVQGLLLFGFAWVVTSGSLFTLHRWAPDADVHLELFVLVAANLVATIARFVGLRFVFRNEAPAAAVVSEQAATNRLDRVYADA</sequence>
<dbReference type="SUPFAM" id="SSF53448">
    <property type="entry name" value="Nucleotide-diphospho-sugar transferases"/>
    <property type="match status" value="1"/>
</dbReference>
<evidence type="ECO:0000256" key="7">
    <source>
        <dbReference type="ARBA" id="ARBA00022679"/>
    </source>
</evidence>
<gene>
    <name evidence="17" type="ORF">NRB56_20470</name>
</gene>
<comment type="catalytic activity">
    <reaction evidence="13">
        <text>a di-trans,poly-cis-dolichyl phosphate + UDP-alpha-D-glucose = a di-trans,poly-cis-dolichyl beta-D-glucosyl phosphate + UDP</text>
        <dbReference type="Rhea" id="RHEA:15401"/>
        <dbReference type="Rhea" id="RHEA-COMP:19498"/>
        <dbReference type="Rhea" id="RHEA-COMP:19502"/>
        <dbReference type="ChEBI" id="CHEBI:57525"/>
        <dbReference type="ChEBI" id="CHEBI:57683"/>
        <dbReference type="ChEBI" id="CHEBI:58223"/>
        <dbReference type="ChEBI" id="CHEBI:58885"/>
        <dbReference type="EC" id="2.4.1.117"/>
    </reaction>
    <physiologicalReaction direction="left-to-right" evidence="13">
        <dbReference type="Rhea" id="RHEA:15402"/>
    </physiologicalReaction>
</comment>
<feature type="transmembrane region" description="Helical" evidence="14">
    <location>
        <begin position="358"/>
        <end position="380"/>
    </location>
</feature>
<keyword evidence="12 14" id="KW-0472">Membrane</keyword>
<evidence type="ECO:0000313" key="17">
    <source>
        <dbReference type="EMBL" id="MQY26477.1"/>
    </source>
</evidence>
<dbReference type="EMBL" id="WEGI01000004">
    <property type="protein sequence ID" value="MQY26477.1"/>
    <property type="molecule type" value="Genomic_DNA"/>
</dbReference>
<dbReference type="InterPro" id="IPR035518">
    <property type="entry name" value="DPG_synthase"/>
</dbReference>
<feature type="transmembrane region" description="Helical" evidence="14">
    <location>
        <begin position="327"/>
        <end position="346"/>
    </location>
</feature>
<evidence type="ECO:0000259" key="16">
    <source>
        <dbReference type="Pfam" id="PF04138"/>
    </source>
</evidence>
<keyword evidence="6" id="KW-0328">Glycosyltransferase</keyword>
<comment type="pathway">
    <text evidence="3">Protein modification; protein glycosylation.</text>
</comment>
<feature type="domain" description="GtrA/DPMS transmembrane" evidence="16">
    <location>
        <begin position="263"/>
        <end position="379"/>
    </location>
</feature>
<evidence type="ECO:0000313" key="18">
    <source>
        <dbReference type="Proteomes" id="UP000431401"/>
    </source>
</evidence>
<evidence type="ECO:0000256" key="8">
    <source>
        <dbReference type="ARBA" id="ARBA00022692"/>
    </source>
</evidence>
<evidence type="ECO:0000256" key="1">
    <source>
        <dbReference type="ARBA" id="ARBA00004141"/>
    </source>
</evidence>
<evidence type="ECO:0000256" key="14">
    <source>
        <dbReference type="SAM" id="Phobius"/>
    </source>
</evidence>
<dbReference type="GO" id="GO:0004581">
    <property type="term" value="F:dolichyl-phosphate beta-glucosyltransferase activity"/>
    <property type="evidence" value="ECO:0007669"/>
    <property type="project" value="UniProtKB-EC"/>
</dbReference>
<protein>
    <recommendedName>
        <fullName evidence="5">dolichyl-phosphate beta-glucosyltransferase</fullName>
        <ecNumber evidence="5">2.4.1.117</ecNumber>
    </recommendedName>
</protein>
<keyword evidence="10" id="KW-0735">Signal-anchor</keyword>
<evidence type="ECO:0000256" key="10">
    <source>
        <dbReference type="ARBA" id="ARBA00022968"/>
    </source>
</evidence>
<accession>A0A7K0DLD9</accession>
<comment type="subcellular location">
    <subcellularLocation>
        <location evidence="2">Endoplasmic reticulum membrane</location>
        <topology evidence="2">Single-pass membrane protein</topology>
    </subcellularLocation>
    <subcellularLocation>
        <location evidence="1">Membrane</location>
        <topology evidence="1">Multi-pass membrane protein</topology>
    </subcellularLocation>
</comment>
<name>A0A7K0DLD9_9NOCA</name>
<dbReference type="GO" id="GO:0016020">
    <property type="term" value="C:membrane"/>
    <property type="evidence" value="ECO:0007669"/>
    <property type="project" value="UniProtKB-SubCell"/>
</dbReference>
<dbReference type="GO" id="GO:0006487">
    <property type="term" value="P:protein N-linked glycosylation"/>
    <property type="evidence" value="ECO:0007669"/>
    <property type="project" value="TreeGrafter"/>
</dbReference>
<feature type="domain" description="Glycosyltransferase 2-like" evidence="15">
    <location>
        <begin position="3"/>
        <end position="169"/>
    </location>
</feature>
<evidence type="ECO:0000259" key="15">
    <source>
        <dbReference type="Pfam" id="PF00535"/>
    </source>
</evidence>
<dbReference type="EC" id="2.4.1.117" evidence="5"/>
<evidence type="ECO:0000256" key="11">
    <source>
        <dbReference type="ARBA" id="ARBA00022989"/>
    </source>
</evidence>
<dbReference type="PANTHER" id="PTHR10859:SF91">
    <property type="entry name" value="DOLICHYL-PHOSPHATE BETA-GLUCOSYLTRANSFERASE"/>
    <property type="match status" value="1"/>
</dbReference>
<keyword evidence="7" id="KW-0808">Transferase</keyword>
<dbReference type="AlphaFoldDB" id="A0A7K0DLD9"/>
<dbReference type="Gene3D" id="3.90.550.10">
    <property type="entry name" value="Spore Coat Polysaccharide Biosynthesis Protein SpsA, Chain A"/>
    <property type="match status" value="1"/>
</dbReference>
<keyword evidence="8 14" id="KW-0812">Transmembrane</keyword>
<comment type="similarity">
    <text evidence="4">Belongs to the glycosyltransferase 2 family.</text>
</comment>
<evidence type="ECO:0000256" key="13">
    <source>
        <dbReference type="ARBA" id="ARBA00045097"/>
    </source>
</evidence>
<evidence type="ECO:0000256" key="12">
    <source>
        <dbReference type="ARBA" id="ARBA00023136"/>
    </source>
</evidence>
<evidence type="ECO:0000256" key="5">
    <source>
        <dbReference type="ARBA" id="ARBA00012583"/>
    </source>
</evidence>
<dbReference type="CDD" id="cd04188">
    <property type="entry name" value="DPG_synthase"/>
    <property type="match status" value="1"/>
</dbReference>
<feature type="transmembrane region" description="Helical" evidence="14">
    <location>
        <begin position="261"/>
        <end position="282"/>
    </location>
</feature>